<keyword evidence="4 7" id="KW-0804">Transcription</keyword>
<dbReference type="EMBL" id="CAJQZP010000288">
    <property type="protein sequence ID" value="CAG4953984.1"/>
    <property type="molecule type" value="Genomic_DNA"/>
</dbReference>
<dbReference type="FunFam" id="1.10.10.10:FF:000116">
    <property type="entry name" value="DNA-directed RNA polymerase III subunit RPC6"/>
    <property type="match status" value="1"/>
</dbReference>
<evidence type="ECO:0000256" key="5">
    <source>
        <dbReference type="ARBA" id="ARBA00023242"/>
    </source>
</evidence>
<dbReference type="FunFam" id="1.10.10.10:FF:000237">
    <property type="entry name" value="DNA-directed RNA polymerase III subunit RPC6"/>
    <property type="match status" value="1"/>
</dbReference>
<comment type="function">
    <text evidence="6 7">DNA-dependent RNA polymerase catalyzes the transcription of DNA into RNA using the four ribonucleoside triphosphates as substrates. Specific peripheric component of RNA polymerase III which synthesizes small RNAs, such as 5S rRNA and tRNAs.</text>
</comment>
<comment type="caution">
    <text evidence="8">The sequence shown here is derived from an EMBL/GenBank/DDBJ whole genome shotgun (WGS) entry which is preliminary data.</text>
</comment>
<sequence>MSSNKNDDPISDKILNIAKKNPKGISDKDIVAAVPDLSSAELVAAINKLLQQGVFDLFNQGGSLIYRLKAQTSKQAVKGADNEEKVVYNLIEEAGNKGIWIRDIRIRSNLANTQLTKVLKSLESKKVIKAVKCVNASKKKVYMLYNLEPDRSISGGAWYQDQDFESEFVDILNRQCLRFLQQRADKIKNNPKGPILGRTQSFATAVEVQKYITDLGISNVKLEVEDVVTILNTLVYDGKAESNVYPDGSKVYRAIESLIPPPGLVQVPCGVCPLVFKCCSTGLVTPQDCKYMDEWLEN</sequence>
<evidence type="ECO:0000256" key="7">
    <source>
        <dbReference type="PIRNR" id="PIRNR028763"/>
    </source>
</evidence>
<dbReference type="GO" id="GO:0006383">
    <property type="term" value="P:transcription by RNA polymerase III"/>
    <property type="evidence" value="ECO:0007669"/>
    <property type="project" value="InterPro"/>
</dbReference>
<reference evidence="8" key="1">
    <citation type="submission" date="2021-04" db="EMBL/GenBank/DDBJ databases">
        <authorList>
            <person name="Tunstrom K."/>
        </authorList>
    </citation>
    <scope>NUCLEOTIDE SEQUENCE</scope>
</reference>
<evidence type="ECO:0000256" key="4">
    <source>
        <dbReference type="ARBA" id="ARBA00023163"/>
    </source>
</evidence>
<dbReference type="PIRSF" id="PIRSF028763">
    <property type="entry name" value="RNA_pol_Rpc34"/>
    <property type="match status" value="1"/>
</dbReference>
<dbReference type="AlphaFoldDB" id="A0A8S3WE41"/>
<dbReference type="GO" id="GO:0005666">
    <property type="term" value="C:RNA polymerase III complex"/>
    <property type="evidence" value="ECO:0007669"/>
    <property type="project" value="InterPro"/>
</dbReference>
<evidence type="ECO:0000256" key="2">
    <source>
        <dbReference type="ARBA" id="ARBA00011038"/>
    </source>
</evidence>
<protein>
    <recommendedName>
        <fullName evidence="7">DNA-directed RNA polymerase III subunit RPC6</fullName>
        <shortName evidence="7">RNA polymerase III subunit C6</shortName>
    </recommendedName>
</protein>
<dbReference type="InterPro" id="IPR007832">
    <property type="entry name" value="RNA_pol_Rpc34"/>
</dbReference>
<proteinExistence type="inferred from homology"/>
<evidence type="ECO:0000256" key="1">
    <source>
        <dbReference type="ARBA" id="ARBA00004123"/>
    </source>
</evidence>
<accession>A0A8S3WE41</accession>
<dbReference type="InterPro" id="IPR016049">
    <property type="entry name" value="RNA_pol_Rpc34-like"/>
</dbReference>
<keyword evidence="5 7" id="KW-0539">Nucleus</keyword>
<comment type="subcellular location">
    <subcellularLocation>
        <location evidence="1 7">Nucleus</location>
    </subcellularLocation>
</comment>
<dbReference type="PANTHER" id="PTHR12780">
    <property type="entry name" value="RNA POLYMERASE III DNA DIRECTED , 39KD SUBUNIT-RELATED"/>
    <property type="match status" value="1"/>
</dbReference>
<dbReference type="OrthoDB" id="613763at2759"/>
<dbReference type="Proteomes" id="UP000691718">
    <property type="component" value="Unassembled WGS sequence"/>
</dbReference>
<dbReference type="GO" id="GO:0005737">
    <property type="term" value="C:cytoplasm"/>
    <property type="evidence" value="ECO:0007669"/>
    <property type="project" value="UniProtKB-ARBA"/>
</dbReference>
<comment type="similarity">
    <text evidence="2 7">Belongs to the eukaryotic RPC34/RPC39 RNA polymerase subunit family.</text>
</comment>
<dbReference type="GO" id="GO:0005654">
    <property type="term" value="C:nucleoplasm"/>
    <property type="evidence" value="ECO:0007669"/>
    <property type="project" value="UniProtKB-ARBA"/>
</dbReference>
<keyword evidence="9" id="KW-1185">Reference proteome</keyword>
<evidence type="ECO:0000256" key="3">
    <source>
        <dbReference type="ARBA" id="ARBA00022478"/>
    </source>
</evidence>
<dbReference type="Pfam" id="PF05158">
    <property type="entry name" value="RNA_pol_Rpc34"/>
    <property type="match status" value="1"/>
</dbReference>
<keyword evidence="3 7" id="KW-0240">DNA-directed RNA polymerase</keyword>
<name>A0A8S3WE41_PARAO</name>
<evidence type="ECO:0000256" key="6">
    <source>
        <dbReference type="ARBA" id="ARBA00055148"/>
    </source>
</evidence>
<organism evidence="8 9">
    <name type="scientific">Parnassius apollo</name>
    <name type="common">Apollo butterfly</name>
    <name type="synonym">Papilio apollo</name>
    <dbReference type="NCBI Taxonomy" id="110799"/>
    <lineage>
        <taxon>Eukaryota</taxon>
        <taxon>Metazoa</taxon>
        <taxon>Ecdysozoa</taxon>
        <taxon>Arthropoda</taxon>
        <taxon>Hexapoda</taxon>
        <taxon>Insecta</taxon>
        <taxon>Pterygota</taxon>
        <taxon>Neoptera</taxon>
        <taxon>Endopterygota</taxon>
        <taxon>Lepidoptera</taxon>
        <taxon>Glossata</taxon>
        <taxon>Ditrysia</taxon>
        <taxon>Papilionoidea</taxon>
        <taxon>Papilionidae</taxon>
        <taxon>Parnassiinae</taxon>
        <taxon>Parnassini</taxon>
        <taxon>Parnassius</taxon>
        <taxon>Parnassius</taxon>
    </lineage>
</organism>
<gene>
    <name evidence="8" type="ORF">PAPOLLO_LOCUS5004</name>
</gene>
<evidence type="ECO:0000313" key="9">
    <source>
        <dbReference type="Proteomes" id="UP000691718"/>
    </source>
</evidence>
<evidence type="ECO:0000313" key="8">
    <source>
        <dbReference type="EMBL" id="CAG4953984.1"/>
    </source>
</evidence>